<dbReference type="EMBL" id="SLXV01000037">
    <property type="protein sequence ID" value="TCP64830.1"/>
    <property type="molecule type" value="Genomic_DNA"/>
</dbReference>
<keyword evidence="1" id="KW-0812">Transmembrane</keyword>
<gene>
    <name evidence="2" type="ORF">EDD57_13712</name>
</gene>
<keyword evidence="3" id="KW-1185">Reference proteome</keyword>
<comment type="caution">
    <text evidence="2">The sequence shown here is derived from an EMBL/GenBank/DDBJ whole genome shotgun (WGS) entry which is preliminary data.</text>
</comment>
<dbReference type="PANTHER" id="PTHR35792:SF2">
    <property type="entry name" value="GENERAL STRESS PROTEIN"/>
    <property type="match status" value="1"/>
</dbReference>
<dbReference type="AlphaFoldDB" id="A0A4R2RLM0"/>
<dbReference type="InterPro" id="IPR052928">
    <property type="entry name" value="Desiccation-related_membrane"/>
</dbReference>
<feature type="transmembrane region" description="Helical" evidence="1">
    <location>
        <begin position="12"/>
        <end position="30"/>
    </location>
</feature>
<reference evidence="2 3" key="1">
    <citation type="submission" date="2019-03" db="EMBL/GenBank/DDBJ databases">
        <title>Genomic Encyclopedia of Type Strains, Phase IV (KMG-IV): sequencing the most valuable type-strain genomes for metagenomic binning, comparative biology and taxonomic classification.</title>
        <authorList>
            <person name="Goeker M."/>
        </authorList>
    </citation>
    <scope>NUCLEOTIDE SEQUENCE [LARGE SCALE GENOMIC DNA]</scope>
    <source>
        <strain evidence="2 3">DSM 46831</strain>
    </source>
</reference>
<proteinExistence type="predicted"/>
<keyword evidence="1" id="KW-1133">Transmembrane helix</keyword>
<dbReference type="Proteomes" id="UP000294746">
    <property type="component" value="Unassembled WGS sequence"/>
</dbReference>
<dbReference type="OrthoDB" id="9810874at2"/>
<evidence type="ECO:0000313" key="3">
    <source>
        <dbReference type="Proteomes" id="UP000294746"/>
    </source>
</evidence>
<evidence type="ECO:0000313" key="2">
    <source>
        <dbReference type="EMBL" id="TCP64830.1"/>
    </source>
</evidence>
<protein>
    <submittedName>
        <fullName evidence="2">Gas vesicle protein</fullName>
    </submittedName>
</protein>
<organism evidence="2 3">
    <name type="scientific">Baia soyae</name>
    <dbReference type="NCBI Taxonomy" id="1544746"/>
    <lineage>
        <taxon>Bacteria</taxon>
        <taxon>Bacillati</taxon>
        <taxon>Bacillota</taxon>
        <taxon>Bacilli</taxon>
        <taxon>Bacillales</taxon>
        <taxon>Thermoactinomycetaceae</taxon>
        <taxon>Baia</taxon>
    </lineage>
</organism>
<name>A0A4R2RLM0_9BACL</name>
<accession>A0A4R2RLM0</accession>
<dbReference type="InterPro" id="IPR024623">
    <property type="entry name" value="YtxH"/>
</dbReference>
<evidence type="ECO:0000256" key="1">
    <source>
        <dbReference type="SAM" id="Phobius"/>
    </source>
</evidence>
<dbReference type="Pfam" id="PF12732">
    <property type="entry name" value="YtxH"/>
    <property type="match status" value="1"/>
</dbReference>
<dbReference type="PANTHER" id="PTHR35792">
    <property type="entry name" value="GENERAL STRESS PROTEIN"/>
    <property type="match status" value="1"/>
</dbReference>
<dbReference type="RefSeq" id="WP_131849504.1">
    <property type="nucleotide sequence ID" value="NZ_SLXV01000037.1"/>
</dbReference>
<keyword evidence="1" id="KW-0472">Membrane</keyword>
<sequence length="94" mass="9942">MSEKKGMNVGEFVVGAVIGGIIGATVALLTTPKTGKEMREDLKEGFEVAKDKSCGLVHVVKSQTGDAIEKMGEAGTKVQSKWIEIKDSMGKDSV</sequence>